<comment type="caution">
    <text evidence="3">The sequence shown here is derived from an EMBL/GenBank/DDBJ whole genome shotgun (WGS) entry which is preliminary data.</text>
</comment>
<dbReference type="InterPro" id="IPR051199">
    <property type="entry name" value="LPS_LOS_Heptosyltrfase"/>
</dbReference>
<protein>
    <submittedName>
        <fullName evidence="3">Glycosyltransferase family 9 protein</fullName>
    </submittedName>
</protein>
<evidence type="ECO:0000313" key="4">
    <source>
        <dbReference type="Proteomes" id="UP000568751"/>
    </source>
</evidence>
<dbReference type="GO" id="GO:0009244">
    <property type="term" value="P:lipopolysaccharide core region biosynthetic process"/>
    <property type="evidence" value="ECO:0007669"/>
    <property type="project" value="TreeGrafter"/>
</dbReference>
<sequence length="313" mass="35986">MNILITRHDKIGDFITTLPLFYVIKKTYPNAKIFALVSNINFELAEQIDFIDKVILYDRNHFWQTLKVIKNANIEVSISAFIDTQLGWLLFLSRIKTRIAPATKIAQLFFNKTRKQKRSKVEKTEFEYNLDLAKLLNKNISLEFKKPLLTLPNNTKFREQHQIDQGKKIVLLHPGYGGSSDGNLSLKDYLSLAKIIRSKDNTQIVWTFGPDDLSTKNQLQSKINKKDIIHQPKTLLDFCNLINNSLLIISTSTGPMHLAGALNIQTISFFGDNLFASPKRWATINNLSRQHNFTVDKYFKLADVKQLITEILC</sequence>
<dbReference type="CDD" id="cd03789">
    <property type="entry name" value="GT9_LPS_heptosyltransferase"/>
    <property type="match status" value="1"/>
</dbReference>
<dbReference type="PANTHER" id="PTHR30160">
    <property type="entry name" value="TETRAACYLDISACCHARIDE 4'-KINASE-RELATED"/>
    <property type="match status" value="1"/>
</dbReference>
<evidence type="ECO:0000256" key="1">
    <source>
        <dbReference type="ARBA" id="ARBA00022676"/>
    </source>
</evidence>
<dbReference type="Pfam" id="PF01075">
    <property type="entry name" value="Glyco_transf_9"/>
    <property type="match status" value="1"/>
</dbReference>
<dbReference type="EMBL" id="JACCHT010000001">
    <property type="protein sequence ID" value="NYT27518.1"/>
    <property type="molecule type" value="Genomic_DNA"/>
</dbReference>
<dbReference type="GO" id="GO:0005829">
    <property type="term" value="C:cytosol"/>
    <property type="evidence" value="ECO:0007669"/>
    <property type="project" value="TreeGrafter"/>
</dbReference>
<reference evidence="3 4" key="1">
    <citation type="submission" date="2020-05" db="EMBL/GenBank/DDBJ databases">
        <title>Horizontal transmission and recombination maintain forever young bacterial symbiont genomes.</title>
        <authorList>
            <person name="Russell S.L."/>
            <person name="Pepper-Tunick E."/>
            <person name="Svedberg J."/>
            <person name="Byrne A."/>
            <person name="Ruelas Castillo J."/>
            <person name="Vollmers C."/>
            <person name="Beinart R.A."/>
            <person name="Corbett-Detig R."/>
        </authorList>
    </citation>
    <scope>NUCLEOTIDE SEQUENCE [LARGE SCALE GENOMIC DNA]</scope>
    <source>
        <strain evidence="3">455</strain>
    </source>
</reference>
<gene>
    <name evidence="3" type="ORF">H0A76_06215</name>
</gene>
<dbReference type="SUPFAM" id="SSF53756">
    <property type="entry name" value="UDP-Glycosyltransferase/glycogen phosphorylase"/>
    <property type="match status" value="1"/>
</dbReference>
<dbReference type="Gene3D" id="3.40.50.2000">
    <property type="entry name" value="Glycogen Phosphorylase B"/>
    <property type="match status" value="2"/>
</dbReference>
<proteinExistence type="predicted"/>
<evidence type="ECO:0000256" key="2">
    <source>
        <dbReference type="ARBA" id="ARBA00022679"/>
    </source>
</evidence>
<evidence type="ECO:0000313" key="3">
    <source>
        <dbReference type="EMBL" id="NYT27518.1"/>
    </source>
</evidence>
<dbReference type="AlphaFoldDB" id="A0A853F1X4"/>
<dbReference type="PANTHER" id="PTHR30160:SF15">
    <property type="entry name" value="GLYCOSYLTRANSFERASE HI_0523-RELATED"/>
    <property type="match status" value="1"/>
</dbReference>
<dbReference type="Proteomes" id="UP000568751">
    <property type="component" value="Unassembled WGS sequence"/>
</dbReference>
<keyword evidence="1" id="KW-0328">Glycosyltransferase</keyword>
<dbReference type="GO" id="GO:0008713">
    <property type="term" value="F:ADP-heptose-lipopolysaccharide heptosyltransferase activity"/>
    <property type="evidence" value="ECO:0007669"/>
    <property type="project" value="TreeGrafter"/>
</dbReference>
<name>A0A853F1X4_9GAMM</name>
<accession>A0A853F1X4</accession>
<dbReference type="InterPro" id="IPR002201">
    <property type="entry name" value="Glyco_trans_9"/>
</dbReference>
<keyword evidence="2 3" id="KW-0808">Transferase</keyword>
<organism evidence="3 4">
    <name type="scientific">Candidatus Thiodubiliella endoseptemdiera</name>
    <dbReference type="NCBI Taxonomy" id="2738886"/>
    <lineage>
        <taxon>Bacteria</taxon>
        <taxon>Pseudomonadati</taxon>
        <taxon>Pseudomonadota</taxon>
        <taxon>Gammaproteobacteria</taxon>
        <taxon>Candidatus Pseudothioglobaceae</taxon>
        <taxon>Candidatus Thiodubiliella</taxon>
    </lineage>
</organism>